<comment type="caution">
    <text evidence="6">The sequence shown here is derived from an EMBL/GenBank/DDBJ whole genome shotgun (WGS) entry which is preliminary data.</text>
</comment>
<dbReference type="Gene3D" id="3.40.50.1110">
    <property type="entry name" value="SGNH hydrolase"/>
    <property type="match status" value="2"/>
</dbReference>
<reference evidence="6 7" key="1">
    <citation type="journal article" date="2018" name="Mol. Plant">
        <title>The genome of Artemisia annua provides insight into the evolution of Asteraceae family and artemisinin biosynthesis.</title>
        <authorList>
            <person name="Shen Q."/>
            <person name="Zhang L."/>
            <person name="Liao Z."/>
            <person name="Wang S."/>
            <person name="Yan T."/>
            <person name="Shi P."/>
            <person name="Liu M."/>
            <person name="Fu X."/>
            <person name="Pan Q."/>
            <person name="Wang Y."/>
            <person name="Lv Z."/>
            <person name="Lu X."/>
            <person name="Zhang F."/>
            <person name="Jiang W."/>
            <person name="Ma Y."/>
            <person name="Chen M."/>
            <person name="Hao X."/>
            <person name="Li L."/>
            <person name="Tang Y."/>
            <person name="Lv G."/>
            <person name="Zhou Y."/>
            <person name="Sun X."/>
            <person name="Brodelius P.E."/>
            <person name="Rose J.K.C."/>
            <person name="Tang K."/>
        </authorList>
    </citation>
    <scope>NUCLEOTIDE SEQUENCE [LARGE SCALE GENOMIC DNA]</scope>
    <source>
        <strain evidence="7">cv. Huhao1</strain>
        <tissue evidence="6">Leaf</tissue>
    </source>
</reference>
<dbReference type="SUPFAM" id="SSF52266">
    <property type="entry name" value="SGNH hydrolase"/>
    <property type="match status" value="2"/>
</dbReference>
<evidence type="ECO:0008006" key="8">
    <source>
        <dbReference type="Google" id="ProtNLM"/>
    </source>
</evidence>
<evidence type="ECO:0000256" key="2">
    <source>
        <dbReference type="ARBA" id="ARBA00022729"/>
    </source>
</evidence>
<dbReference type="CDD" id="cd01837">
    <property type="entry name" value="SGNH_plant_lipase_like"/>
    <property type="match status" value="2"/>
</dbReference>
<evidence type="ECO:0000256" key="4">
    <source>
        <dbReference type="ARBA" id="ARBA00023180"/>
    </source>
</evidence>
<dbReference type="Pfam" id="PF00657">
    <property type="entry name" value="Lipase_GDSL"/>
    <property type="match status" value="2"/>
</dbReference>
<keyword evidence="3" id="KW-0378">Hydrolase</keyword>
<dbReference type="InterPro" id="IPR035669">
    <property type="entry name" value="SGNH_plant_lipase-like"/>
</dbReference>
<dbReference type="OrthoDB" id="1600564at2759"/>
<feature type="chain" id="PRO_5015726149" description="SGNH hydrolase-type esterase domain-containing protein" evidence="5">
    <location>
        <begin position="30"/>
        <end position="762"/>
    </location>
</feature>
<evidence type="ECO:0000313" key="6">
    <source>
        <dbReference type="EMBL" id="PWA55200.1"/>
    </source>
</evidence>
<dbReference type="AlphaFoldDB" id="A0A2U1M1W1"/>
<dbReference type="EMBL" id="PKPP01006829">
    <property type="protein sequence ID" value="PWA55200.1"/>
    <property type="molecule type" value="Genomic_DNA"/>
</dbReference>
<evidence type="ECO:0000256" key="1">
    <source>
        <dbReference type="ARBA" id="ARBA00008668"/>
    </source>
</evidence>
<keyword evidence="7" id="KW-1185">Reference proteome</keyword>
<protein>
    <recommendedName>
        <fullName evidence="8">SGNH hydrolase-type esterase domain-containing protein</fullName>
    </recommendedName>
</protein>
<dbReference type="InterPro" id="IPR036514">
    <property type="entry name" value="SGNH_hydro_sf"/>
</dbReference>
<dbReference type="InterPro" id="IPR001087">
    <property type="entry name" value="GDSL"/>
</dbReference>
<dbReference type="PANTHER" id="PTHR22835:SF631">
    <property type="entry name" value="SINAPINE ESTERASE"/>
    <property type="match status" value="1"/>
</dbReference>
<sequence length="762" mass="81870">MVSLSSSRSFVGFLVILIVLWSGSLYANGCYTSIISFGDSLTDTGNAKQVASITHQQYSCSNTPYGDTFFHEPTGRCSDGRLIIDFLAESLGLPFIQPIMYDKGSQIGMTLEQGANFAVGGATALNSSFLEAIGIPNSFTDTSLGVQLAWFKQALPSICGNVSDCRNLIGSSLILMGEIGGNDYMYGLVAGKHIDDVKPLVPLVIDTIVSAINDLIEMGARTLVVPGNFPIGCSSFLLTLSGSPKTEYDPTTGCIIELNEFIEYHDDLLQMKLNQIREFHPDVNVIYADYYNASMQIYRSPDKFGFTSGALKACCGGGGPFNYNSSAECGSASASMCDQPDTYVSWDGLHLTEATYRLVFNSLFQGPYTTPEFNSLCPVSTSQSGVGLMSSFGSLYANGCYTSIISFGDSLADTGNAKQVASITHQQYSCSNSPYGDTFFHEPTGRCSDGRLIIDFLAESLGLPFIQPIMYDKGSQIGMTLEQGANFAVGGATALNSSFLEAIGIPNSFTDTSLGVQLAWFKQALPSICGNVSDCRNLIGSSLILMGEIGGNDYMYGLVAGKHIDDVKPLVPLVIDTIVSAINDLIEMGARTLVVPGNFPIGCSSFLLTLSGSPKTEYDPTTGCIIELNEFIEYHDDLLQMKLNQIREFHPDVNVIYADYYNASMQIYRSPDKFGFTSGALKACCGGGGPFNYNSSAECGSASASMCDQPDTYVSWDGLHLTEATYRLVFNSLFQGPYTTPEFNSLCPVSTSQSGVGLMSSL</sequence>
<dbReference type="GO" id="GO:0016788">
    <property type="term" value="F:hydrolase activity, acting on ester bonds"/>
    <property type="evidence" value="ECO:0007669"/>
    <property type="project" value="InterPro"/>
</dbReference>
<dbReference type="STRING" id="35608.A0A2U1M1W1"/>
<dbReference type="PANTHER" id="PTHR22835">
    <property type="entry name" value="ZINC FINGER FYVE DOMAIN CONTAINING PROTEIN"/>
    <property type="match status" value="1"/>
</dbReference>
<accession>A0A2U1M1W1</accession>
<feature type="signal peptide" evidence="5">
    <location>
        <begin position="1"/>
        <end position="29"/>
    </location>
</feature>
<evidence type="ECO:0000256" key="3">
    <source>
        <dbReference type="ARBA" id="ARBA00022801"/>
    </source>
</evidence>
<keyword evidence="2 5" id="KW-0732">Signal</keyword>
<comment type="similarity">
    <text evidence="1">Belongs to the 'GDSL' lipolytic enzyme family.</text>
</comment>
<gene>
    <name evidence="6" type="ORF">CTI12_AA385220</name>
</gene>
<organism evidence="6 7">
    <name type="scientific">Artemisia annua</name>
    <name type="common">Sweet wormwood</name>
    <dbReference type="NCBI Taxonomy" id="35608"/>
    <lineage>
        <taxon>Eukaryota</taxon>
        <taxon>Viridiplantae</taxon>
        <taxon>Streptophyta</taxon>
        <taxon>Embryophyta</taxon>
        <taxon>Tracheophyta</taxon>
        <taxon>Spermatophyta</taxon>
        <taxon>Magnoliopsida</taxon>
        <taxon>eudicotyledons</taxon>
        <taxon>Gunneridae</taxon>
        <taxon>Pentapetalae</taxon>
        <taxon>asterids</taxon>
        <taxon>campanulids</taxon>
        <taxon>Asterales</taxon>
        <taxon>Asteraceae</taxon>
        <taxon>Asteroideae</taxon>
        <taxon>Anthemideae</taxon>
        <taxon>Artemisiinae</taxon>
        <taxon>Artemisia</taxon>
    </lineage>
</organism>
<evidence type="ECO:0000256" key="5">
    <source>
        <dbReference type="SAM" id="SignalP"/>
    </source>
</evidence>
<dbReference type="Proteomes" id="UP000245207">
    <property type="component" value="Unassembled WGS sequence"/>
</dbReference>
<proteinExistence type="inferred from homology"/>
<name>A0A2U1M1W1_ARTAN</name>
<evidence type="ECO:0000313" key="7">
    <source>
        <dbReference type="Proteomes" id="UP000245207"/>
    </source>
</evidence>
<keyword evidence="4" id="KW-0325">Glycoprotein</keyword>